<comment type="subcellular location">
    <subcellularLocation>
        <location evidence="1">Cell membrane</location>
        <topology evidence="1">Single-pass type I membrane protein</topology>
    </subcellularLocation>
</comment>
<feature type="chain" id="PRO_5047318939" description="non-specific serine/threonine protein kinase" evidence="21">
    <location>
        <begin position="20"/>
        <end position="662"/>
    </location>
</feature>
<dbReference type="EC" id="2.7.11.1" evidence="5"/>
<evidence type="ECO:0000256" key="8">
    <source>
        <dbReference type="ARBA" id="ARBA00022679"/>
    </source>
</evidence>
<dbReference type="InterPro" id="IPR019825">
    <property type="entry name" value="Lectin_legB_Mn/Ca_BS"/>
</dbReference>
<keyword evidence="14 19" id="KW-0067">ATP-binding</keyword>
<evidence type="ECO:0000313" key="24">
    <source>
        <dbReference type="Proteomes" id="UP001642487"/>
    </source>
</evidence>
<keyword evidence="18" id="KW-0325">Glycoprotein</keyword>
<dbReference type="InterPro" id="IPR011009">
    <property type="entry name" value="Kinase-like_dom_sf"/>
</dbReference>
<gene>
    <name evidence="23" type="ORF">CITCOLO1_LOCUS5689</name>
</gene>
<keyword evidence="8" id="KW-0808">Transferase</keyword>
<evidence type="ECO:0000256" key="11">
    <source>
        <dbReference type="ARBA" id="ARBA00022734"/>
    </source>
</evidence>
<feature type="domain" description="Protein kinase" evidence="22">
    <location>
        <begin position="347"/>
        <end position="623"/>
    </location>
</feature>
<dbReference type="Pfam" id="PF00069">
    <property type="entry name" value="Pkinase"/>
    <property type="match status" value="1"/>
</dbReference>
<dbReference type="PROSITE" id="PS50011">
    <property type="entry name" value="PROTEIN_KINASE_DOM"/>
    <property type="match status" value="1"/>
</dbReference>
<dbReference type="PROSITE" id="PS00307">
    <property type="entry name" value="LECTIN_LEGUME_BETA"/>
    <property type="match status" value="1"/>
</dbReference>
<dbReference type="InterPro" id="IPR001220">
    <property type="entry name" value="Legume_lectin_dom"/>
</dbReference>
<evidence type="ECO:0000259" key="22">
    <source>
        <dbReference type="PROSITE" id="PS50011"/>
    </source>
</evidence>
<dbReference type="SUPFAM" id="SSF49899">
    <property type="entry name" value="Concanavalin A-like lectins/glucanases"/>
    <property type="match status" value="1"/>
</dbReference>
<dbReference type="Gene3D" id="1.10.510.10">
    <property type="entry name" value="Transferase(Phosphotransferase) domain 1"/>
    <property type="match status" value="1"/>
</dbReference>
<dbReference type="PANTHER" id="PTHR27007">
    <property type="match status" value="1"/>
</dbReference>
<evidence type="ECO:0000256" key="1">
    <source>
        <dbReference type="ARBA" id="ARBA00004251"/>
    </source>
</evidence>
<evidence type="ECO:0000256" key="5">
    <source>
        <dbReference type="ARBA" id="ARBA00012513"/>
    </source>
</evidence>
<evidence type="ECO:0000313" key="23">
    <source>
        <dbReference type="EMBL" id="CAK9313949.1"/>
    </source>
</evidence>
<feature type="signal peptide" evidence="21">
    <location>
        <begin position="1"/>
        <end position="19"/>
    </location>
</feature>
<evidence type="ECO:0000256" key="17">
    <source>
        <dbReference type="ARBA" id="ARBA00023170"/>
    </source>
</evidence>
<evidence type="ECO:0000256" key="9">
    <source>
        <dbReference type="ARBA" id="ARBA00022692"/>
    </source>
</evidence>
<comment type="similarity">
    <text evidence="3">In the N-terminal section; belongs to the leguminous lectin family.</text>
</comment>
<dbReference type="PROSITE" id="PS00108">
    <property type="entry name" value="PROTEIN_KINASE_ST"/>
    <property type="match status" value="1"/>
</dbReference>
<dbReference type="InterPro" id="IPR008271">
    <property type="entry name" value="Ser/Thr_kinase_AS"/>
</dbReference>
<dbReference type="SMART" id="SM00220">
    <property type="entry name" value="S_TKc"/>
    <property type="match status" value="1"/>
</dbReference>
<evidence type="ECO:0000256" key="20">
    <source>
        <dbReference type="SAM" id="Phobius"/>
    </source>
</evidence>
<evidence type="ECO:0000256" key="14">
    <source>
        <dbReference type="ARBA" id="ARBA00022840"/>
    </source>
</evidence>
<evidence type="ECO:0000256" key="15">
    <source>
        <dbReference type="ARBA" id="ARBA00022989"/>
    </source>
</evidence>
<evidence type="ECO:0000256" key="2">
    <source>
        <dbReference type="ARBA" id="ARBA00007606"/>
    </source>
</evidence>
<evidence type="ECO:0000256" key="6">
    <source>
        <dbReference type="ARBA" id="ARBA00022475"/>
    </source>
</evidence>
<dbReference type="CDD" id="cd14066">
    <property type="entry name" value="STKc_IRAK"/>
    <property type="match status" value="1"/>
</dbReference>
<evidence type="ECO:0000256" key="16">
    <source>
        <dbReference type="ARBA" id="ARBA00023136"/>
    </source>
</evidence>
<evidence type="ECO:0000256" key="4">
    <source>
        <dbReference type="ARBA" id="ARBA00010217"/>
    </source>
</evidence>
<dbReference type="SUPFAM" id="SSF56112">
    <property type="entry name" value="Protein kinase-like (PK-like)"/>
    <property type="match status" value="1"/>
</dbReference>
<organism evidence="23 24">
    <name type="scientific">Citrullus colocynthis</name>
    <name type="common">colocynth</name>
    <dbReference type="NCBI Taxonomy" id="252529"/>
    <lineage>
        <taxon>Eukaryota</taxon>
        <taxon>Viridiplantae</taxon>
        <taxon>Streptophyta</taxon>
        <taxon>Embryophyta</taxon>
        <taxon>Tracheophyta</taxon>
        <taxon>Spermatophyta</taxon>
        <taxon>Magnoliopsida</taxon>
        <taxon>eudicotyledons</taxon>
        <taxon>Gunneridae</taxon>
        <taxon>Pentapetalae</taxon>
        <taxon>rosids</taxon>
        <taxon>fabids</taxon>
        <taxon>Cucurbitales</taxon>
        <taxon>Cucurbitaceae</taxon>
        <taxon>Benincaseae</taxon>
        <taxon>Citrullus</taxon>
    </lineage>
</organism>
<keyword evidence="24" id="KW-1185">Reference proteome</keyword>
<reference evidence="23 24" key="1">
    <citation type="submission" date="2024-03" db="EMBL/GenBank/DDBJ databases">
        <authorList>
            <person name="Gkanogiannis A."/>
            <person name="Becerra Lopez-Lavalle L."/>
        </authorList>
    </citation>
    <scope>NUCLEOTIDE SEQUENCE [LARGE SCALE GENOMIC DNA]</scope>
</reference>
<protein>
    <recommendedName>
        <fullName evidence="5">non-specific serine/threonine protein kinase</fullName>
        <ecNumber evidence="5">2.7.11.1</ecNumber>
    </recommendedName>
</protein>
<evidence type="ECO:0000256" key="19">
    <source>
        <dbReference type="PROSITE-ProRule" id="PRU10141"/>
    </source>
</evidence>
<keyword evidence="11" id="KW-0430">Lectin</keyword>
<comment type="similarity">
    <text evidence="2">Belongs to the leguminous lectin family.</text>
</comment>
<keyword evidence="15 20" id="KW-1133">Transmembrane helix</keyword>
<keyword evidence="9 20" id="KW-0812">Transmembrane</keyword>
<keyword evidence="10 21" id="KW-0732">Signal</keyword>
<dbReference type="InterPro" id="IPR013320">
    <property type="entry name" value="ConA-like_dom_sf"/>
</dbReference>
<keyword evidence="6" id="KW-1003">Cell membrane</keyword>
<dbReference type="CDD" id="cd06899">
    <property type="entry name" value="lectin_legume_LecRK_Arcelin_ConA"/>
    <property type="match status" value="1"/>
</dbReference>
<comment type="similarity">
    <text evidence="4">In the C-terminal section; belongs to the protein kinase superfamily. Ser/Thr protein kinase family.</text>
</comment>
<evidence type="ECO:0000256" key="12">
    <source>
        <dbReference type="ARBA" id="ARBA00022741"/>
    </source>
</evidence>
<keyword evidence="13" id="KW-0418">Kinase</keyword>
<keyword evidence="7" id="KW-0723">Serine/threonine-protein kinase</keyword>
<feature type="binding site" evidence="19">
    <location>
        <position position="376"/>
    </location>
    <ligand>
        <name>ATP</name>
        <dbReference type="ChEBI" id="CHEBI:30616"/>
    </ligand>
</feature>
<evidence type="ECO:0000256" key="3">
    <source>
        <dbReference type="ARBA" id="ARBA00008536"/>
    </source>
</evidence>
<evidence type="ECO:0000256" key="21">
    <source>
        <dbReference type="SAM" id="SignalP"/>
    </source>
</evidence>
<name>A0ABP0Y0J9_9ROSI</name>
<keyword evidence="16 20" id="KW-0472">Membrane</keyword>
<evidence type="ECO:0000256" key="10">
    <source>
        <dbReference type="ARBA" id="ARBA00022729"/>
    </source>
</evidence>
<keyword evidence="12 19" id="KW-0547">Nucleotide-binding</keyword>
<proteinExistence type="inferred from homology"/>
<dbReference type="Pfam" id="PF00139">
    <property type="entry name" value="Lectin_legB"/>
    <property type="match status" value="1"/>
</dbReference>
<dbReference type="Proteomes" id="UP001642487">
    <property type="component" value="Chromosome 11"/>
</dbReference>
<accession>A0ABP0Y0J9</accession>
<dbReference type="Gene3D" id="2.60.120.200">
    <property type="match status" value="1"/>
</dbReference>
<evidence type="ECO:0000256" key="18">
    <source>
        <dbReference type="ARBA" id="ARBA00023180"/>
    </source>
</evidence>
<dbReference type="EMBL" id="OZ021745">
    <property type="protein sequence ID" value="CAK9313949.1"/>
    <property type="molecule type" value="Genomic_DNA"/>
</dbReference>
<dbReference type="InterPro" id="IPR017441">
    <property type="entry name" value="Protein_kinase_ATP_BS"/>
</dbReference>
<sequence>MAPSIFLHVFFYMAHFSFADSTILYNGFREATRLILDGAAVVKPSGALRLTDNSQNVVGHAFFPDAVKMFDKSSPSYPNASSFSTTFVFAIEPSSLGQGGHGLAFTLAPSTKFDGAESGHYLGLFNPVNDGNPSNHIIAVEFDTVNGHGEGRNSRGNHIGININGGSSVSSSPASSSYYIDDEIWREIQIDSGDKFAVWIEYDALSRILNVTIGFLELKPEKPLISYPIDLTSVVKDQMFVGFAASTGIETSSHYILGWSFAVNAPARQLWYSRLPDGPKEQNLSSSSNNLQLKVVLAVSTIVAILGIVFLTFLFIRMKKTENLEDWERDCPHRFNYKDLYTATNGFNDSEQIGIGGFGSVYKGKLRSTGAEIAVKRVKRNSSQGMKEFAAEIESLGRLRHKNLVNLQGWCKKKNDLLIVYDYIPNGSLHSLLYTPKQSLVLKWEQRFNILTGIAAGLLYLHEDWEQVVIHRDVKPSNVLIDADMNARLSDFGLSRQYDHDEISHTTRVVGTIGYIPPELFRMGKASKSADVFAYGVLLLEVACGRKPLGSNQFILVDWVMEWYERGDILYVADSKLDSIYKVEEMEMVLQLGLLCTHWKLEARPSMRQVMRFLNGEDPLPAFDAWASSQSILEPTSRLTMNDRSSALSIGLISSASINVGR</sequence>
<dbReference type="InterPro" id="IPR000719">
    <property type="entry name" value="Prot_kinase_dom"/>
</dbReference>
<dbReference type="Gene3D" id="3.30.200.20">
    <property type="entry name" value="Phosphorylase Kinase, domain 1"/>
    <property type="match status" value="1"/>
</dbReference>
<dbReference type="InterPro" id="IPR050528">
    <property type="entry name" value="L-type_Lectin-RKs"/>
</dbReference>
<evidence type="ECO:0000256" key="13">
    <source>
        <dbReference type="ARBA" id="ARBA00022777"/>
    </source>
</evidence>
<feature type="transmembrane region" description="Helical" evidence="20">
    <location>
        <begin position="295"/>
        <end position="316"/>
    </location>
</feature>
<dbReference type="PROSITE" id="PS00107">
    <property type="entry name" value="PROTEIN_KINASE_ATP"/>
    <property type="match status" value="1"/>
</dbReference>
<keyword evidence="17" id="KW-0675">Receptor</keyword>
<evidence type="ECO:0000256" key="7">
    <source>
        <dbReference type="ARBA" id="ARBA00022527"/>
    </source>
</evidence>